<gene>
    <name evidence="2" type="ORF">ACAOBT_LOCUS18026</name>
</gene>
<sequence>MLDMAEENRQNQSQFQVQIIVTPVQGCDGRAEIRIIGGTPRSSTPTSPTHRPVEQDVNTNTADALKKKVNQHFLSPSEGYRCHEKRKISNSK</sequence>
<evidence type="ECO:0000313" key="3">
    <source>
        <dbReference type="Proteomes" id="UP001152888"/>
    </source>
</evidence>
<accession>A0A9P0PNJ3</accession>
<feature type="compositionally biased region" description="Low complexity" evidence="1">
    <location>
        <begin position="39"/>
        <end position="50"/>
    </location>
</feature>
<evidence type="ECO:0000313" key="2">
    <source>
        <dbReference type="EMBL" id="CAH1987733.1"/>
    </source>
</evidence>
<feature type="region of interest" description="Disordered" evidence="1">
    <location>
        <begin position="36"/>
        <end position="58"/>
    </location>
</feature>
<protein>
    <submittedName>
        <fullName evidence="2">Uncharacterized protein</fullName>
    </submittedName>
</protein>
<organism evidence="2 3">
    <name type="scientific">Acanthoscelides obtectus</name>
    <name type="common">Bean weevil</name>
    <name type="synonym">Bruchus obtectus</name>
    <dbReference type="NCBI Taxonomy" id="200917"/>
    <lineage>
        <taxon>Eukaryota</taxon>
        <taxon>Metazoa</taxon>
        <taxon>Ecdysozoa</taxon>
        <taxon>Arthropoda</taxon>
        <taxon>Hexapoda</taxon>
        <taxon>Insecta</taxon>
        <taxon>Pterygota</taxon>
        <taxon>Neoptera</taxon>
        <taxon>Endopterygota</taxon>
        <taxon>Coleoptera</taxon>
        <taxon>Polyphaga</taxon>
        <taxon>Cucujiformia</taxon>
        <taxon>Chrysomeloidea</taxon>
        <taxon>Chrysomelidae</taxon>
        <taxon>Bruchinae</taxon>
        <taxon>Bruchini</taxon>
        <taxon>Acanthoscelides</taxon>
    </lineage>
</organism>
<comment type="caution">
    <text evidence="2">The sequence shown here is derived from an EMBL/GenBank/DDBJ whole genome shotgun (WGS) entry which is preliminary data.</text>
</comment>
<dbReference type="OrthoDB" id="6752733at2759"/>
<dbReference type="EMBL" id="CAKOFQ010007025">
    <property type="protein sequence ID" value="CAH1987733.1"/>
    <property type="molecule type" value="Genomic_DNA"/>
</dbReference>
<proteinExistence type="predicted"/>
<dbReference type="AlphaFoldDB" id="A0A9P0PNJ3"/>
<evidence type="ECO:0000256" key="1">
    <source>
        <dbReference type="SAM" id="MobiDB-lite"/>
    </source>
</evidence>
<name>A0A9P0PNJ3_ACAOB</name>
<reference evidence="2" key="1">
    <citation type="submission" date="2022-03" db="EMBL/GenBank/DDBJ databases">
        <authorList>
            <person name="Sayadi A."/>
        </authorList>
    </citation>
    <scope>NUCLEOTIDE SEQUENCE</scope>
</reference>
<dbReference type="Proteomes" id="UP001152888">
    <property type="component" value="Unassembled WGS sequence"/>
</dbReference>
<keyword evidence="3" id="KW-1185">Reference proteome</keyword>